<feature type="transmembrane region" description="Helical" evidence="4">
    <location>
        <begin position="95"/>
        <end position="118"/>
    </location>
</feature>
<dbReference type="InterPro" id="IPR018062">
    <property type="entry name" value="HTH_AraC-typ_CS"/>
</dbReference>
<feature type="transmembrane region" description="Helical" evidence="4">
    <location>
        <begin position="130"/>
        <end position="152"/>
    </location>
</feature>
<dbReference type="EMBL" id="PQVF01000001">
    <property type="protein sequence ID" value="POY39304.1"/>
    <property type="molecule type" value="Genomic_DNA"/>
</dbReference>
<evidence type="ECO:0000259" key="5">
    <source>
        <dbReference type="PROSITE" id="PS01124"/>
    </source>
</evidence>
<evidence type="ECO:0000256" key="4">
    <source>
        <dbReference type="SAM" id="Phobius"/>
    </source>
</evidence>
<dbReference type="InterPro" id="IPR018060">
    <property type="entry name" value="HTH_AraC"/>
</dbReference>
<dbReference type="InterPro" id="IPR009057">
    <property type="entry name" value="Homeodomain-like_sf"/>
</dbReference>
<name>A0A2S5A9W4_9SPHI</name>
<dbReference type="OrthoDB" id="6283866at2"/>
<dbReference type="SMART" id="SM00342">
    <property type="entry name" value="HTH_ARAC"/>
    <property type="match status" value="1"/>
</dbReference>
<feature type="transmembrane region" description="Helical" evidence="4">
    <location>
        <begin position="204"/>
        <end position="221"/>
    </location>
</feature>
<keyword evidence="2" id="KW-0238">DNA-binding</keyword>
<dbReference type="PANTHER" id="PTHR43280:SF29">
    <property type="entry name" value="ARAC-FAMILY TRANSCRIPTIONAL REGULATOR"/>
    <property type="match status" value="1"/>
</dbReference>
<evidence type="ECO:0000256" key="2">
    <source>
        <dbReference type="ARBA" id="ARBA00023125"/>
    </source>
</evidence>
<keyword evidence="4" id="KW-1133">Transmembrane helix</keyword>
<dbReference type="PROSITE" id="PS00041">
    <property type="entry name" value="HTH_ARAC_FAMILY_1"/>
    <property type="match status" value="1"/>
</dbReference>
<keyword evidence="4" id="KW-0472">Membrane</keyword>
<dbReference type="AlphaFoldDB" id="A0A2S5A9W4"/>
<dbReference type="GO" id="GO:0003700">
    <property type="term" value="F:DNA-binding transcription factor activity"/>
    <property type="evidence" value="ECO:0007669"/>
    <property type="project" value="InterPro"/>
</dbReference>
<dbReference type="PROSITE" id="PS01124">
    <property type="entry name" value="HTH_ARAC_FAMILY_2"/>
    <property type="match status" value="1"/>
</dbReference>
<gene>
    <name evidence="6" type="ORF">C3K47_02060</name>
</gene>
<organism evidence="6 7">
    <name type="scientific">Solitalea longa</name>
    <dbReference type="NCBI Taxonomy" id="2079460"/>
    <lineage>
        <taxon>Bacteria</taxon>
        <taxon>Pseudomonadati</taxon>
        <taxon>Bacteroidota</taxon>
        <taxon>Sphingobacteriia</taxon>
        <taxon>Sphingobacteriales</taxon>
        <taxon>Sphingobacteriaceae</taxon>
        <taxon>Solitalea</taxon>
    </lineage>
</organism>
<evidence type="ECO:0000313" key="7">
    <source>
        <dbReference type="Proteomes" id="UP000236893"/>
    </source>
</evidence>
<dbReference type="SUPFAM" id="SSF46689">
    <property type="entry name" value="Homeodomain-like"/>
    <property type="match status" value="1"/>
</dbReference>
<evidence type="ECO:0000256" key="1">
    <source>
        <dbReference type="ARBA" id="ARBA00023015"/>
    </source>
</evidence>
<reference evidence="6 7" key="1">
    <citation type="submission" date="2018-01" db="EMBL/GenBank/DDBJ databases">
        <authorList>
            <person name="Gaut B.S."/>
            <person name="Morton B.R."/>
            <person name="Clegg M.T."/>
            <person name="Duvall M.R."/>
        </authorList>
    </citation>
    <scope>NUCLEOTIDE SEQUENCE [LARGE SCALE GENOMIC DNA]</scope>
    <source>
        <strain evidence="6 7">HR-AV</strain>
    </source>
</reference>
<evidence type="ECO:0000256" key="3">
    <source>
        <dbReference type="ARBA" id="ARBA00023163"/>
    </source>
</evidence>
<dbReference type="GO" id="GO:0043565">
    <property type="term" value="F:sequence-specific DNA binding"/>
    <property type="evidence" value="ECO:0007669"/>
    <property type="project" value="InterPro"/>
</dbReference>
<dbReference type="PANTHER" id="PTHR43280">
    <property type="entry name" value="ARAC-FAMILY TRANSCRIPTIONAL REGULATOR"/>
    <property type="match status" value="1"/>
</dbReference>
<keyword evidence="1" id="KW-0805">Transcription regulation</keyword>
<protein>
    <recommendedName>
        <fullName evidence="5">HTH araC/xylS-type domain-containing protein</fullName>
    </recommendedName>
</protein>
<feature type="transmembrane region" description="Helical" evidence="4">
    <location>
        <begin position="35"/>
        <end position="57"/>
    </location>
</feature>
<keyword evidence="3" id="KW-0804">Transcription</keyword>
<keyword evidence="4" id="KW-0812">Transmembrane</keyword>
<evidence type="ECO:0000313" key="6">
    <source>
        <dbReference type="EMBL" id="POY39304.1"/>
    </source>
</evidence>
<comment type="caution">
    <text evidence="6">The sequence shown here is derived from an EMBL/GenBank/DDBJ whole genome shotgun (WGS) entry which is preliminary data.</text>
</comment>
<feature type="domain" description="HTH araC/xylS-type" evidence="5">
    <location>
        <begin position="265"/>
        <end position="366"/>
    </location>
</feature>
<accession>A0A2S5A9W4</accession>
<proteinExistence type="predicted"/>
<dbReference type="Gene3D" id="1.10.10.60">
    <property type="entry name" value="Homeodomain-like"/>
    <property type="match status" value="1"/>
</dbReference>
<dbReference type="Proteomes" id="UP000236893">
    <property type="component" value="Unassembled WGS sequence"/>
</dbReference>
<keyword evidence="7" id="KW-1185">Reference proteome</keyword>
<feature type="transmembrane region" description="Helical" evidence="4">
    <location>
        <begin position="6"/>
        <end position="23"/>
    </location>
</feature>
<dbReference type="Pfam" id="PF12833">
    <property type="entry name" value="HTH_18"/>
    <property type="match status" value="1"/>
</dbReference>
<feature type="transmembrane region" description="Helical" evidence="4">
    <location>
        <begin position="173"/>
        <end position="198"/>
    </location>
</feature>
<feature type="transmembrane region" description="Helical" evidence="4">
    <location>
        <begin position="63"/>
        <end position="83"/>
    </location>
</feature>
<sequence>MINIPLVMSIASGASLLLGFLLFNYPQHNITPNKWLGFFILTLGLAMMEIFLVSQNFHLYHPAYFEVIGISRFLIAPTLYLAILNFTSLNKSFKFVLLWHFVPFILVLLFRVPFFVSGQNIDFQSPIREIVFFVLQLALPSQAILYWVLSFRRLRQHQKNINLFSSANEKIDLLWLQSFLIILLIVLIVWLNLVFLNIQPLKEFTPLIYLICIFFLAHFSLKQGEVFDFSPADIRNLSEIIEVKNPIVKQRLTTDQITTLNDKLNYLMTVDRLYLENELSLPVLSKKLGASPNDTSYLINEIHKENFYNFINRYRIEEAKNLLLDSQYQKLSIIGIAYECGFNSKAAFNAAFKKYTGQSPTEYIKLSQNRGS</sequence>